<dbReference type="AlphaFoldDB" id="A0A2H3BJF8"/>
<protein>
    <recommendedName>
        <fullName evidence="4">Secreted protein</fullName>
    </recommendedName>
</protein>
<accession>A0A2H3BJF8</accession>
<reference evidence="3" key="1">
    <citation type="journal article" date="2017" name="Nat. Ecol. Evol.">
        <title>Genome expansion and lineage-specific genetic innovations in the forest pathogenic fungi Armillaria.</title>
        <authorList>
            <person name="Sipos G."/>
            <person name="Prasanna A.N."/>
            <person name="Walter M.C."/>
            <person name="O'Connor E."/>
            <person name="Balint B."/>
            <person name="Krizsan K."/>
            <person name="Kiss B."/>
            <person name="Hess J."/>
            <person name="Varga T."/>
            <person name="Slot J."/>
            <person name="Riley R."/>
            <person name="Boka B."/>
            <person name="Rigling D."/>
            <person name="Barry K."/>
            <person name="Lee J."/>
            <person name="Mihaltcheva S."/>
            <person name="LaButti K."/>
            <person name="Lipzen A."/>
            <person name="Waldron R."/>
            <person name="Moloney N.M."/>
            <person name="Sperisen C."/>
            <person name="Kredics L."/>
            <person name="Vagvoelgyi C."/>
            <person name="Patrignani A."/>
            <person name="Fitzpatrick D."/>
            <person name="Nagy I."/>
            <person name="Doyle S."/>
            <person name="Anderson J.B."/>
            <person name="Grigoriev I.V."/>
            <person name="Gueldener U."/>
            <person name="Muensterkoetter M."/>
            <person name="Nagy L.G."/>
        </authorList>
    </citation>
    <scope>NUCLEOTIDE SEQUENCE [LARGE SCALE GENOMIC DNA]</scope>
    <source>
        <strain evidence="3">28-4</strain>
    </source>
</reference>
<dbReference type="Proteomes" id="UP000218334">
    <property type="component" value="Unassembled WGS sequence"/>
</dbReference>
<evidence type="ECO:0000313" key="3">
    <source>
        <dbReference type="Proteomes" id="UP000218334"/>
    </source>
</evidence>
<feature type="chain" id="PRO_5013621767" description="Secreted protein" evidence="1">
    <location>
        <begin position="17"/>
        <end position="98"/>
    </location>
</feature>
<evidence type="ECO:0000256" key="1">
    <source>
        <dbReference type="SAM" id="SignalP"/>
    </source>
</evidence>
<sequence length="98" mass="11411">MRTSLVLLAPIHFWIANFHGSSRYFCFDGVFTYLPLHRFSSLGSIPRGRDRNTRPPQYGRAHVVKLFASCFFWYLGRLTIPVFSICNASFWTLRFVSS</sequence>
<name>A0A2H3BJF8_9AGAR</name>
<feature type="signal peptide" evidence="1">
    <location>
        <begin position="1"/>
        <end position="16"/>
    </location>
</feature>
<keyword evidence="1" id="KW-0732">Signal</keyword>
<evidence type="ECO:0008006" key="4">
    <source>
        <dbReference type="Google" id="ProtNLM"/>
    </source>
</evidence>
<organism evidence="2 3">
    <name type="scientific">Armillaria solidipes</name>
    <dbReference type="NCBI Taxonomy" id="1076256"/>
    <lineage>
        <taxon>Eukaryota</taxon>
        <taxon>Fungi</taxon>
        <taxon>Dikarya</taxon>
        <taxon>Basidiomycota</taxon>
        <taxon>Agaricomycotina</taxon>
        <taxon>Agaricomycetes</taxon>
        <taxon>Agaricomycetidae</taxon>
        <taxon>Agaricales</taxon>
        <taxon>Marasmiineae</taxon>
        <taxon>Physalacriaceae</taxon>
        <taxon>Armillaria</taxon>
    </lineage>
</organism>
<keyword evidence="3" id="KW-1185">Reference proteome</keyword>
<dbReference type="EMBL" id="KZ293442">
    <property type="protein sequence ID" value="PBK66158.1"/>
    <property type="molecule type" value="Genomic_DNA"/>
</dbReference>
<gene>
    <name evidence="2" type="ORF">ARMSODRAFT_371282</name>
</gene>
<proteinExistence type="predicted"/>
<evidence type="ECO:0000313" key="2">
    <source>
        <dbReference type="EMBL" id="PBK66158.1"/>
    </source>
</evidence>